<keyword evidence="3" id="KW-1185">Reference proteome</keyword>
<evidence type="ECO:0000256" key="1">
    <source>
        <dbReference type="SAM" id="Phobius"/>
    </source>
</evidence>
<gene>
    <name evidence="2" type="ORF">GM921_00220</name>
</gene>
<protein>
    <submittedName>
        <fullName evidence="2">Redox-active disulfide protein 2</fullName>
    </submittedName>
</protein>
<comment type="caution">
    <text evidence="2">The sequence shown here is derived from an EMBL/GenBank/DDBJ whole genome shotgun (WGS) entry which is preliminary data.</text>
</comment>
<dbReference type="RefSeq" id="WP_182920602.1">
    <property type="nucleotide sequence ID" value="NZ_WNXD01000001.1"/>
</dbReference>
<dbReference type="Proteomes" id="UP000601055">
    <property type="component" value="Unassembled WGS sequence"/>
</dbReference>
<sequence>MSKKSLSELSNEELLKNEKTLKTITAMLAGAILVLFIINIVLAFKKGFSALSAVPIALLPIVIINFSSLKEMKKEIKSRNLK</sequence>
<proteinExistence type="predicted"/>
<accession>A0A923IU80</accession>
<feature type="transmembrane region" description="Helical" evidence="1">
    <location>
        <begin position="21"/>
        <end position="44"/>
    </location>
</feature>
<organism evidence="2 3">
    <name type="scientific">Pedobacter planticolens</name>
    <dbReference type="NCBI Taxonomy" id="2679964"/>
    <lineage>
        <taxon>Bacteria</taxon>
        <taxon>Pseudomonadati</taxon>
        <taxon>Bacteroidota</taxon>
        <taxon>Sphingobacteriia</taxon>
        <taxon>Sphingobacteriales</taxon>
        <taxon>Sphingobacteriaceae</taxon>
        <taxon>Pedobacter</taxon>
    </lineage>
</organism>
<dbReference type="AlphaFoldDB" id="A0A923IU80"/>
<name>A0A923IU80_9SPHI</name>
<dbReference type="EMBL" id="WNXD01000001">
    <property type="protein sequence ID" value="MBB2143894.1"/>
    <property type="molecule type" value="Genomic_DNA"/>
</dbReference>
<keyword evidence="1" id="KW-0472">Membrane</keyword>
<feature type="transmembrane region" description="Helical" evidence="1">
    <location>
        <begin position="50"/>
        <end position="69"/>
    </location>
</feature>
<evidence type="ECO:0000313" key="2">
    <source>
        <dbReference type="EMBL" id="MBB2143894.1"/>
    </source>
</evidence>
<evidence type="ECO:0000313" key="3">
    <source>
        <dbReference type="Proteomes" id="UP000601055"/>
    </source>
</evidence>
<reference evidence="2" key="1">
    <citation type="submission" date="2019-11" db="EMBL/GenBank/DDBJ databases">
        <title>Description of Pedobacter sp. LMG 31464T.</title>
        <authorList>
            <person name="Carlier A."/>
            <person name="Qi S."/>
            <person name="Vandamme P."/>
        </authorList>
    </citation>
    <scope>NUCLEOTIDE SEQUENCE</scope>
    <source>
        <strain evidence="2">LMG 31464</strain>
    </source>
</reference>
<keyword evidence="1" id="KW-0812">Transmembrane</keyword>
<keyword evidence="1" id="KW-1133">Transmembrane helix</keyword>